<evidence type="ECO:0000313" key="1">
    <source>
        <dbReference type="EMBL" id="GAT59673.1"/>
    </source>
</evidence>
<organism evidence="1 2">
    <name type="scientific">Mycena chlorophos</name>
    <name type="common">Agaric fungus</name>
    <name type="synonym">Agaricus chlorophos</name>
    <dbReference type="NCBI Taxonomy" id="658473"/>
    <lineage>
        <taxon>Eukaryota</taxon>
        <taxon>Fungi</taxon>
        <taxon>Dikarya</taxon>
        <taxon>Basidiomycota</taxon>
        <taxon>Agaricomycotina</taxon>
        <taxon>Agaricomycetes</taxon>
        <taxon>Agaricomycetidae</taxon>
        <taxon>Agaricales</taxon>
        <taxon>Marasmiineae</taxon>
        <taxon>Mycenaceae</taxon>
        <taxon>Mycena</taxon>
    </lineage>
</organism>
<evidence type="ECO:0000313" key="2">
    <source>
        <dbReference type="Proteomes" id="UP000815677"/>
    </source>
</evidence>
<gene>
    <name evidence="1" type="ORF">MCHLO_15932</name>
</gene>
<sequence length="187" mass="20979">MSPPSENQVWNPKLILGYMREHDVLDFLPLEYYAGSPDSLSPPTFVYGFGIPRPARLKLRALQKRIPSKRLSDRSKYDPADALRDYIRGSITGELVSLVGVTYVENLETPIVVRMFTSSIPRFADLPPNAVKLAKLVADILEELGWEGELKPRWYLTPTVDDDERDYNVVSRPANVAATVSLSSGSR</sequence>
<proteinExistence type="predicted"/>
<reference evidence="1" key="1">
    <citation type="submission" date="2014-09" db="EMBL/GenBank/DDBJ databases">
        <title>Genome sequence of the luminous mushroom Mycena chlorophos for searching fungal bioluminescence genes.</title>
        <authorList>
            <person name="Tanaka Y."/>
            <person name="Kasuga D."/>
            <person name="Oba Y."/>
            <person name="Hase S."/>
            <person name="Sato K."/>
            <person name="Oba Y."/>
            <person name="Sakakibara Y."/>
        </authorList>
    </citation>
    <scope>NUCLEOTIDE SEQUENCE</scope>
</reference>
<accession>A0ABQ0M8R2</accession>
<protein>
    <submittedName>
        <fullName evidence="1">Uncharacterized protein</fullName>
    </submittedName>
</protein>
<dbReference type="EMBL" id="DF849895">
    <property type="protein sequence ID" value="GAT59673.1"/>
    <property type="molecule type" value="Genomic_DNA"/>
</dbReference>
<keyword evidence="2" id="KW-1185">Reference proteome</keyword>
<dbReference type="Proteomes" id="UP000815677">
    <property type="component" value="Unassembled WGS sequence"/>
</dbReference>
<name>A0ABQ0M8R2_MYCCL</name>